<gene>
    <name evidence="1" type="ORF">S01H4_27556</name>
</gene>
<reference evidence="1" key="1">
    <citation type="journal article" date="2014" name="Front. Microbiol.">
        <title>High frequency of phylogenetically diverse reductive dehalogenase-homologous genes in deep subseafloor sedimentary metagenomes.</title>
        <authorList>
            <person name="Kawai M."/>
            <person name="Futagami T."/>
            <person name="Toyoda A."/>
            <person name="Takaki Y."/>
            <person name="Nishi S."/>
            <person name="Hori S."/>
            <person name="Arai W."/>
            <person name="Tsubouchi T."/>
            <person name="Morono Y."/>
            <person name="Uchiyama I."/>
            <person name="Ito T."/>
            <person name="Fujiyama A."/>
            <person name="Inagaki F."/>
            <person name="Takami H."/>
        </authorList>
    </citation>
    <scope>NUCLEOTIDE SEQUENCE</scope>
    <source>
        <strain evidence="1">Expedition CK06-06</strain>
    </source>
</reference>
<evidence type="ECO:0000313" key="1">
    <source>
        <dbReference type="EMBL" id="GAG77680.1"/>
    </source>
</evidence>
<feature type="non-terminal residue" evidence="1">
    <location>
        <position position="1"/>
    </location>
</feature>
<protein>
    <submittedName>
        <fullName evidence="1">Uncharacterized protein</fullName>
    </submittedName>
</protein>
<dbReference type="EMBL" id="BART01013492">
    <property type="protein sequence ID" value="GAG77680.1"/>
    <property type="molecule type" value="Genomic_DNA"/>
</dbReference>
<comment type="caution">
    <text evidence="1">The sequence shown here is derived from an EMBL/GenBank/DDBJ whole genome shotgun (WGS) entry which is preliminary data.</text>
</comment>
<dbReference type="AlphaFoldDB" id="X1A6B4"/>
<accession>X1A6B4</accession>
<name>X1A6B4_9ZZZZ</name>
<feature type="non-terminal residue" evidence="1">
    <location>
        <position position="231"/>
    </location>
</feature>
<proteinExistence type="predicted"/>
<sequence>GPKISTGEPSILMVQQELSISVKVTVEYDGNCNIVSVADPANDILRAFGPTTAVNNLEITCDMFSGAQSIGIIGDPGTCAPVSPTLNVSYTIKKAYRNSINFNAGKLFIRVDWNDPANTMINYVTTETSLGSCVFYIEENFSYPTGGTECIYTALAYPFYDFPPALWCSGGGRTQQQTFITYDCDNAGSGQLEMTPNIIEICLYSDIDSLFDDATLMNCRIEVEPDHPNQK</sequence>
<organism evidence="1">
    <name type="scientific">marine sediment metagenome</name>
    <dbReference type="NCBI Taxonomy" id="412755"/>
    <lineage>
        <taxon>unclassified sequences</taxon>
        <taxon>metagenomes</taxon>
        <taxon>ecological metagenomes</taxon>
    </lineage>
</organism>